<dbReference type="AlphaFoldDB" id="A0A3N0GHX0"/>
<dbReference type="InterPro" id="IPR041657">
    <property type="entry name" value="HTH_17"/>
</dbReference>
<comment type="caution">
    <text evidence="2">The sequence shown here is derived from an EMBL/GenBank/DDBJ whole genome shotgun (WGS) entry which is preliminary data.</text>
</comment>
<keyword evidence="3" id="KW-1185">Reference proteome</keyword>
<evidence type="ECO:0000313" key="3">
    <source>
        <dbReference type="Proteomes" id="UP000279994"/>
    </source>
</evidence>
<name>A0A3N0GHX0_9ACTN</name>
<organism evidence="2 3">
    <name type="scientific">Nocardioides pocheonensis</name>
    <dbReference type="NCBI Taxonomy" id="661485"/>
    <lineage>
        <taxon>Bacteria</taxon>
        <taxon>Bacillati</taxon>
        <taxon>Actinomycetota</taxon>
        <taxon>Actinomycetes</taxon>
        <taxon>Propionibacteriales</taxon>
        <taxon>Nocardioidaceae</taxon>
        <taxon>Nocardioides</taxon>
    </lineage>
</organism>
<keyword evidence="2" id="KW-0238">DNA-binding</keyword>
<dbReference type="OrthoDB" id="4559092at2"/>
<reference evidence="2 3" key="1">
    <citation type="submission" date="2018-11" db="EMBL/GenBank/DDBJ databases">
        <authorList>
            <person name="Li F."/>
        </authorList>
    </citation>
    <scope>NUCLEOTIDE SEQUENCE [LARGE SCALE GENOMIC DNA]</scope>
    <source>
        <strain evidence="2 3">Gsoil 818</strain>
    </source>
</reference>
<feature type="domain" description="Helix-turn-helix" evidence="1">
    <location>
        <begin position="8"/>
        <end position="48"/>
    </location>
</feature>
<evidence type="ECO:0000259" key="1">
    <source>
        <dbReference type="Pfam" id="PF12728"/>
    </source>
</evidence>
<protein>
    <submittedName>
        <fullName evidence="2">DNA-binding protein</fullName>
    </submittedName>
</protein>
<dbReference type="EMBL" id="RJSF01000046">
    <property type="protein sequence ID" value="RNM12065.1"/>
    <property type="molecule type" value="Genomic_DNA"/>
</dbReference>
<dbReference type="Proteomes" id="UP000279994">
    <property type="component" value="Unassembled WGS sequence"/>
</dbReference>
<evidence type="ECO:0000313" key="2">
    <source>
        <dbReference type="EMBL" id="RNM12065.1"/>
    </source>
</evidence>
<proteinExistence type="predicted"/>
<accession>A0A3N0GHX0</accession>
<dbReference type="GO" id="GO:0003677">
    <property type="term" value="F:DNA binding"/>
    <property type="evidence" value="ECO:0007669"/>
    <property type="project" value="UniProtKB-KW"/>
</dbReference>
<sequence>MLIPVPRAAQILGISRSAAYRCAACGDLPTTHLGGRVYVITAKLQELLSA</sequence>
<dbReference type="Pfam" id="PF12728">
    <property type="entry name" value="HTH_17"/>
    <property type="match status" value="1"/>
</dbReference>
<gene>
    <name evidence="2" type="ORF">EFL26_19805</name>
</gene>